<dbReference type="Pfam" id="PF00651">
    <property type="entry name" value="BTB"/>
    <property type="match status" value="1"/>
</dbReference>
<feature type="region of interest" description="Disordered" evidence="8">
    <location>
        <begin position="1614"/>
        <end position="1671"/>
    </location>
</feature>
<dbReference type="Proteomes" id="UP001159428">
    <property type="component" value="Unassembled WGS sequence"/>
</dbReference>
<sequence length="1940" mass="215155">MTGEVKGAQSKRCLSRKKQSKSWKFSKNDHCLNETASGTYTALRSRQSALSSPKESSNHLASLSVINTKDIDCVGDDYLNAELIAGVSGEHTTDVFNFCETEGKGDDGKSTAVDELYGSKRKRIDTEELESASSAHVFKFKRTRNAVNLKQASLCLEKCQTYRSKTVNPKDAKSTDETDFRDNIKTLSSEDGSLHQVHDINVVVGNIVLKNMNKENLDKENADEMDTVSNEETAKYTKHSNEKQNSSNDRVCPVCSFSFISAENLDTINKHINSCLDNCSDSRVKEQGSQEVTCEGIGEDLYFCQLCQKDLSRMNSQRRQQHLNRCCDQANEKEILQSNSVPSQAQCPICGKRFKTPKARQIHLKKCAQQYNVETNQLLEIVRREKQQEDKTSVTTGSAENVLPSRNPTGVKRKRRGTAVRGDFDEETQLALALSASMAPPLPPQAQAKGVKGKGKKMKGGSELPALLLRDDESAQRAVMMRAAQVLCTGEEVDEEDEISCTPALAPSRLAQNIPSNQLLPGKETLREHPTTFASTSETINMIGLDCSTVEGKHMCANSGNNAAIMKEYFASVDPSLSRSFLNVLYAGENNDSNPCQPKAPTSSPLWSLASTKDQFYQEFYVQGLLPPASPVQKNVSCNTFHDQVAANAAIKEETSGPVPCESNMQVSGNPNGVGECEEITPSQAMNVQMLMDLCGDDDMSKVLANSQQMVTAMGFCFDEKENLNIHEGTHMVPSGVSKLLQDLSSMVNNSWLSDVVINLKDGQKLMAHSFILSLRSNVLSQMLEEQRSGCKDGGLLNLQFEEVEQFIFEVTLRHIYTGEVIIPEHCALGALTNLAERLELPCLLKACKDTMFRLKQAQENKDGDEISDCFVIDMKKFEQDIEQVIWKSDQHNDFGLDEEQEGTTDQLNDEDIEEIMIFQTQSLQREGSENLKESSKNPLSLNEQQSSKTEADLTGSDASPNLPEEDDWSRSPVKQTGKKLHDDAEKGEKLKFNGSYARESIVEEDISTKREHLSLPNEQRGNKLLHDHYTLTESCENDTFSPDTCNKLVTGGEIISNPDDVEVQRHGIRQICTLELEQSVDSNDKLHLPEEFLEIDVNVDNYPENADIYNVSTDLLNDANQVNHDDAGELDVSGEPDVSGEIQPNWCQDLNILEESCNKPGCANVFVLEEEEKREKEDLQGSPGKVPLSDNEESEDDTVEMAANESITLISDNEEEVLDVSPRKTDVTIVPETPHGWGSTSTKFLSTTSVSEENDVIVTGSSPSKSRRQLSEEANQFLSKLRQRAERSIGNKQVKEKSRRNGVTNKSSVKMSANRLTTTEKSLGKRDNLSEPTSLSGNVETYNVSPTRVTLWGTMSASVSPVRTPPRGSKSLKGSENSSCSPGNLNEEYVSEGVEVGNSPSVSPFVDDDVVQTSETCKKAKDKLTCPSERKEISGEKEFESRGPINDENIEFNGDELDDGIYRDFPLSTSSSPGNIMSQPVPSPSYYFFDAVSSPDSPVPCTSPPSQQIALSPDLDSPSLPVDWKSSAATRGMGSSPQSQSPVSPSVCSFSSHRAFSRQLENERNHSVKKLEFEQNSDDKEKPRKTEVVKIDLDVPLRERLKAARVGGTNMFFISDADEGDSDTDRVDSYTRNEDKSGDEQEKNSSAKEEQQTESVSLGDEFDSYDDGGFNVDIDEVNKLEVLNVDSDVKATEKRHCDKDVKEHNLLAQVNASMTSKGKRKVPSSQGRVRDSDSNNEDDETPSKRRKKSHIKSIRQVEQKVKQPVTPMPNYIEMATPVLKSELYKFGVRALPKKKMILKLKEIYDYTHPNEPHTQGSKTSLPNDGVEESGNASSDNSDQEDTEFGDCTTLIEDDVITASQQINGGDLREKLACYIRDNKELYQKVLQFQPLELASLHQQIKSDGISCSLGKLVDFLDQQCITFTTAGSRQPRRRGRKKK</sequence>
<evidence type="ECO:0000256" key="6">
    <source>
        <dbReference type="ARBA" id="ARBA00023242"/>
    </source>
</evidence>
<feature type="compositionally biased region" description="Basic and acidic residues" evidence="8">
    <location>
        <begin position="1284"/>
        <end position="1297"/>
    </location>
</feature>
<evidence type="ECO:0000256" key="1">
    <source>
        <dbReference type="ARBA" id="ARBA00004123"/>
    </source>
</evidence>
<accession>A0AAU9WTJ8</accession>
<feature type="region of interest" description="Disordered" evidence="8">
    <location>
        <begin position="1359"/>
        <end position="1386"/>
    </location>
</feature>
<organism evidence="10 11">
    <name type="scientific">Pocillopora meandrina</name>
    <dbReference type="NCBI Taxonomy" id="46732"/>
    <lineage>
        <taxon>Eukaryota</taxon>
        <taxon>Metazoa</taxon>
        <taxon>Cnidaria</taxon>
        <taxon>Anthozoa</taxon>
        <taxon>Hexacorallia</taxon>
        <taxon>Scleractinia</taxon>
        <taxon>Astrocoeniina</taxon>
        <taxon>Pocilloporidae</taxon>
        <taxon>Pocillopora</taxon>
    </lineage>
</organism>
<dbReference type="EMBL" id="CALNXJ010000021">
    <property type="protein sequence ID" value="CAH3125150.1"/>
    <property type="molecule type" value="Genomic_DNA"/>
</dbReference>
<comment type="subcellular location">
    <subcellularLocation>
        <location evidence="1">Nucleus</location>
    </subcellularLocation>
</comment>
<dbReference type="InterPro" id="IPR000210">
    <property type="entry name" value="BTB/POZ_dom"/>
</dbReference>
<feature type="compositionally biased region" description="Basic and acidic residues" evidence="8">
    <location>
        <begin position="1561"/>
        <end position="1588"/>
    </location>
</feature>
<comment type="similarity">
    <text evidence="2">Belongs to the SLX4 family.</text>
</comment>
<keyword evidence="5" id="KW-0234">DNA repair</keyword>
<dbReference type="GO" id="GO:0033557">
    <property type="term" value="C:Slx1-Slx4 complex"/>
    <property type="evidence" value="ECO:0007669"/>
    <property type="project" value="InterPro"/>
</dbReference>
<feature type="compositionally biased region" description="Low complexity" evidence="8">
    <location>
        <begin position="1536"/>
        <end position="1553"/>
    </location>
</feature>
<feature type="compositionally biased region" description="Polar residues" evidence="8">
    <location>
        <begin position="1302"/>
        <end position="1322"/>
    </location>
</feature>
<feature type="compositionally biased region" description="Polar residues" evidence="8">
    <location>
        <begin position="1468"/>
        <end position="1481"/>
    </location>
</feature>
<dbReference type="PANTHER" id="PTHR21541">
    <property type="entry name" value="BTB POZ DOMAIN CONTAINING 12"/>
    <property type="match status" value="1"/>
</dbReference>
<feature type="compositionally biased region" description="Basic and acidic residues" evidence="8">
    <location>
        <begin position="1430"/>
        <end position="1442"/>
    </location>
</feature>
<dbReference type="Gene3D" id="3.30.710.10">
    <property type="entry name" value="Potassium Channel Kv1.1, Chain A"/>
    <property type="match status" value="1"/>
</dbReference>
<feature type="compositionally biased region" description="Polar residues" evidence="8">
    <location>
        <begin position="1331"/>
        <end position="1341"/>
    </location>
</feature>
<feature type="compositionally biased region" description="Polar residues" evidence="8">
    <location>
        <begin position="1813"/>
        <end position="1823"/>
    </location>
</feature>
<reference evidence="10 11" key="1">
    <citation type="submission" date="2022-05" db="EMBL/GenBank/DDBJ databases">
        <authorList>
            <consortium name="Genoscope - CEA"/>
            <person name="William W."/>
        </authorList>
    </citation>
    <scope>NUCLEOTIDE SEQUENCE [LARGE SCALE GENOMIC DNA]</scope>
</reference>
<feature type="compositionally biased region" description="Acidic residues" evidence="8">
    <location>
        <begin position="1449"/>
        <end position="1460"/>
    </location>
</feature>
<gene>
    <name evidence="10" type="ORF">PMEA_00012021</name>
</gene>
<feature type="compositionally biased region" description="Low complexity" evidence="8">
    <location>
        <begin position="439"/>
        <end position="450"/>
    </location>
</feature>
<dbReference type="Pfam" id="PF09494">
    <property type="entry name" value="Slx4"/>
    <property type="match status" value="1"/>
</dbReference>
<evidence type="ECO:0000256" key="8">
    <source>
        <dbReference type="SAM" id="MobiDB-lite"/>
    </source>
</evidence>
<dbReference type="CDD" id="cd22999">
    <property type="entry name" value="SAP_SLX4"/>
    <property type="match status" value="1"/>
</dbReference>
<feature type="region of interest" description="Disordered" evidence="8">
    <location>
        <begin position="1430"/>
        <end position="1481"/>
    </location>
</feature>
<feature type="domain" description="BTB" evidence="9">
    <location>
        <begin position="754"/>
        <end position="825"/>
    </location>
</feature>
<evidence type="ECO:0000256" key="5">
    <source>
        <dbReference type="ARBA" id="ARBA00023204"/>
    </source>
</evidence>
<feature type="region of interest" description="Disordered" evidence="8">
    <location>
        <begin position="1809"/>
        <end position="1844"/>
    </location>
</feature>
<name>A0AAU9WTJ8_9CNID</name>
<dbReference type="GO" id="GO:0000712">
    <property type="term" value="P:resolution of meiotic recombination intermediates"/>
    <property type="evidence" value="ECO:0007669"/>
    <property type="project" value="TreeGrafter"/>
</dbReference>
<feature type="region of interest" description="Disordered" evidence="8">
    <location>
        <begin position="439"/>
        <end position="459"/>
    </location>
</feature>
<comment type="caution">
    <text evidence="10">The sequence shown here is derived from an EMBL/GenBank/DDBJ whole genome shotgun (WGS) entry which is preliminary data.</text>
</comment>
<feature type="compositionally biased region" description="Polar residues" evidence="8">
    <location>
        <begin position="1373"/>
        <end position="1385"/>
    </location>
</feature>
<feature type="region of interest" description="Disordered" evidence="8">
    <location>
        <begin position="924"/>
        <end position="987"/>
    </location>
</feature>
<keyword evidence="6" id="KW-0539">Nucleus</keyword>
<dbReference type="SMART" id="SM00225">
    <property type="entry name" value="BTB"/>
    <property type="match status" value="1"/>
</dbReference>
<dbReference type="GO" id="GO:0006260">
    <property type="term" value="P:DNA replication"/>
    <property type="evidence" value="ECO:0007669"/>
    <property type="project" value="InterPro"/>
</dbReference>
<feature type="region of interest" description="Disordered" evidence="8">
    <location>
        <begin position="1712"/>
        <end position="1763"/>
    </location>
</feature>
<evidence type="ECO:0000259" key="9">
    <source>
        <dbReference type="PROSITE" id="PS50097"/>
    </source>
</evidence>
<feature type="region of interest" description="Disordered" evidence="8">
    <location>
        <begin position="386"/>
        <end position="418"/>
    </location>
</feature>
<feature type="compositionally biased region" description="Basic residues" evidence="8">
    <location>
        <begin position="1745"/>
        <end position="1754"/>
    </location>
</feature>
<feature type="compositionally biased region" description="Polar residues" evidence="8">
    <location>
        <begin position="393"/>
        <end position="408"/>
    </location>
</feature>
<dbReference type="PROSITE" id="PS50097">
    <property type="entry name" value="BTB"/>
    <property type="match status" value="1"/>
</dbReference>
<keyword evidence="11" id="KW-1185">Reference proteome</keyword>
<feature type="compositionally biased region" description="Basic and acidic residues" evidence="8">
    <location>
        <begin position="1624"/>
        <end position="1652"/>
    </location>
</feature>
<feature type="compositionally biased region" description="Polar residues" evidence="8">
    <location>
        <begin position="937"/>
        <end position="949"/>
    </location>
</feature>
<proteinExistence type="inferred from homology"/>
<dbReference type="InterPro" id="IPR018574">
    <property type="entry name" value="Structure-sp_endonuc_su_Slx4"/>
</dbReference>
<feature type="region of interest" description="Disordered" evidence="8">
    <location>
        <begin position="1"/>
        <end position="23"/>
    </location>
</feature>
<evidence type="ECO:0000256" key="7">
    <source>
        <dbReference type="ARBA" id="ARBA00029496"/>
    </source>
</evidence>
<feature type="region of interest" description="Disordered" evidence="8">
    <location>
        <begin position="1174"/>
        <end position="1197"/>
    </location>
</feature>
<feature type="compositionally biased region" description="Basic and acidic residues" evidence="8">
    <location>
        <begin position="927"/>
        <end position="936"/>
    </location>
</feature>
<evidence type="ECO:0000313" key="10">
    <source>
        <dbReference type="EMBL" id="CAH3125150.1"/>
    </source>
</evidence>
<evidence type="ECO:0000313" key="11">
    <source>
        <dbReference type="Proteomes" id="UP001159428"/>
    </source>
</evidence>
<evidence type="ECO:0000256" key="2">
    <source>
        <dbReference type="ARBA" id="ARBA00006661"/>
    </source>
</evidence>
<feature type="region of interest" description="Disordered" evidence="8">
    <location>
        <begin position="1495"/>
        <end position="1588"/>
    </location>
</feature>
<feature type="region of interest" description="Disordered" evidence="8">
    <location>
        <begin position="1282"/>
        <end position="1341"/>
    </location>
</feature>
<dbReference type="SUPFAM" id="SSF54695">
    <property type="entry name" value="POZ domain"/>
    <property type="match status" value="1"/>
</dbReference>
<keyword evidence="4" id="KW-0233">DNA recombination</keyword>
<dbReference type="GO" id="GO:0006281">
    <property type="term" value="P:DNA repair"/>
    <property type="evidence" value="ECO:0007669"/>
    <property type="project" value="UniProtKB-KW"/>
</dbReference>
<evidence type="ECO:0000256" key="4">
    <source>
        <dbReference type="ARBA" id="ARBA00023172"/>
    </source>
</evidence>
<protein>
    <recommendedName>
        <fullName evidence="7">Structure-specific endonuclease subunit SLX4</fullName>
    </recommendedName>
</protein>
<dbReference type="PANTHER" id="PTHR21541:SF3">
    <property type="entry name" value="STRUCTURE-SPECIFIC ENDONUCLEASE SUBUNIT SLX4"/>
    <property type="match status" value="1"/>
</dbReference>
<evidence type="ECO:0000256" key="3">
    <source>
        <dbReference type="ARBA" id="ARBA00022763"/>
    </source>
</evidence>
<keyword evidence="3" id="KW-0227">DNA damage</keyword>
<dbReference type="InterPro" id="IPR011333">
    <property type="entry name" value="SKP1/BTB/POZ_sf"/>
</dbReference>